<accession>A0AAV7T2T7</accession>
<feature type="region of interest" description="Disordered" evidence="1">
    <location>
        <begin position="258"/>
        <end position="278"/>
    </location>
</feature>
<dbReference type="Proteomes" id="UP001066276">
    <property type="component" value="Chromosome 4_1"/>
</dbReference>
<feature type="region of interest" description="Disordered" evidence="1">
    <location>
        <begin position="24"/>
        <end position="133"/>
    </location>
</feature>
<evidence type="ECO:0000313" key="2">
    <source>
        <dbReference type="EMBL" id="KAJ1170857.1"/>
    </source>
</evidence>
<feature type="compositionally biased region" description="Basic and acidic residues" evidence="1">
    <location>
        <begin position="34"/>
        <end position="48"/>
    </location>
</feature>
<name>A0AAV7T2T7_PLEWA</name>
<dbReference type="EMBL" id="JANPWB010000007">
    <property type="protein sequence ID" value="KAJ1170857.1"/>
    <property type="molecule type" value="Genomic_DNA"/>
</dbReference>
<evidence type="ECO:0000313" key="3">
    <source>
        <dbReference type="Proteomes" id="UP001066276"/>
    </source>
</evidence>
<gene>
    <name evidence="2" type="ORF">NDU88_002728</name>
</gene>
<feature type="compositionally biased region" description="Basic residues" evidence="1">
    <location>
        <begin position="260"/>
        <end position="278"/>
    </location>
</feature>
<keyword evidence="3" id="KW-1185">Reference proteome</keyword>
<protein>
    <submittedName>
        <fullName evidence="2">Uncharacterized protein</fullName>
    </submittedName>
</protein>
<dbReference type="AlphaFoldDB" id="A0AAV7T2T7"/>
<sequence length="316" mass="34330">MQLESQGFALDQEQEQVLVALAMEDGGRKSYGRCSERDSETRAAESVKIDSAGSSTTVLVDKQSHRKCRRTSKGQQSALESPRMESEPRGPQRRKGQEPLQESSHHRRPSGEHLTTNNELGDRRVPGSGIPEGKSDYFIESSLMFPDYTLPDVPCSPVAKGGPCGPSKVLPAAEDSPVAAVEAAFGFKPAINRSLPSGGICLTDSIYQHISACQSSRNNLVTKESPTRFYNFQGYVCIKQCFSLDPCITVGEACQESPAKARKPRNNTKSSIKKKRMAVTKGSRKVAETGSFLPCPYVTVAAQVEQAEQEVLCTPG</sequence>
<proteinExistence type="predicted"/>
<organism evidence="2 3">
    <name type="scientific">Pleurodeles waltl</name>
    <name type="common">Iberian ribbed newt</name>
    <dbReference type="NCBI Taxonomy" id="8319"/>
    <lineage>
        <taxon>Eukaryota</taxon>
        <taxon>Metazoa</taxon>
        <taxon>Chordata</taxon>
        <taxon>Craniata</taxon>
        <taxon>Vertebrata</taxon>
        <taxon>Euteleostomi</taxon>
        <taxon>Amphibia</taxon>
        <taxon>Batrachia</taxon>
        <taxon>Caudata</taxon>
        <taxon>Salamandroidea</taxon>
        <taxon>Salamandridae</taxon>
        <taxon>Pleurodelinae</taxon>
        <taxon>Pleurodeles</taxon>
    </lineage>
</organism>
<evidence type="ECO:0000256" key="1">
    <source>
        <dbReference type="SAM" id="MobiDB-lite"/>
    </source>
</evidence>
<reference evidence="2" key="1">
    <citation type="journal article" date="2022" name="bioRxiv">
        <title>Sequencing and chromosome-scale assembly of the giantPleurodeles waltlgenome.</title>
        <authorList>
            <person name="Brown T."/>
            <person name="Elewa A."/>
            <person name="Iarovenko S."/>
            <person name="Subramanian E."/>
            <person name="Araus A.J."/>
            <person name="Petzold A."/>
            <person name="Susuki M."/>
            <person name="Suzuki K.-i.T."/>
            <person name="Hayashi T."/>
            <person name="Toyoda A."/>
            <person name="Oliveira C."/>
            <person name="Osipova E."/>
            <person name="Leigh N.D."/>
            <person name="Simon A."/>
            <person name="Yun M.H."/>
        </authorList>
    </citation>
    <scope>NUCLEOTIDE SEQUENCE</scope>
    <source>
        <strain evidence="2">20211129_DDA</strain>
        <tissue evidence="2">Liver</tissue>
    </source>
</reference>
<comment type="caution">
    <text evidence="2">The sequence shown here is derived from an EMBL/GenBank/DDBJ whole genome shotgun (WGS) entry which is preliminary data.</text>
</comment>